<keyword evidence="2" id="KW-1185">Reference proteome</keyword>
<dbReference type="RefSeq" id="WP_169347349.1">
    <property type="nucleotide sequence ID" value="NZ_JABBJJ010000122.1"/>
</dbReference>
<dbReference type="AlphaFoldDB" id="A0A848LK50"/>
<proteinExistence type="predicted"/>
<dbReference type="Proteomes" id="UP000518300">
    <property type="component" value="Unassembled WGS sequence"/>
</dbReference>
<evidence type="ECO:0000313" key="2">
    <source>
        <dbReference type="Proteomes" id="UP000518300"/>
    </source>
</evidence>
<accession>A0A848LK50</accession>
<sequence length="500" mass="55736">MDDFLDDADVEDDVDIPGEPLERALDALGRHEDVEALGQVLEAWRRSRSERVAVLVERLSKRLTRGLGPLPFAPRNFLRAPMEPVEVALLLDTAVETAERGEARALADLLKAFGDAAADPRFTPALLAIARLPVARVPEVAQVLCNLLVEMWDPRAVQPLRELYASLDPRSPYAERLDLAIWRLAPRGLPTPRPEEARVCGLMEEELAVREAAERPGTPLQEELLARVYADPEDVAARLVLADHLQEHGDPLGEFIMLQCALQEDRERIARLLAEYGRLWASVLGPPVERARTEFARGFPVAVRLVRLWPRLLPEPSVRWRTVRELDLGGAPLPGLAQWLSHLNLGGVTTLKWVTPALARELAAWGLGVRRLILPGPASEGMPDLFTELARLPRLTRLSIRPGTPEDVRRCAASGLASRLERFEVRNWMEWALVVRPGEEGVVRARLLHRDSIGLLSEALRAALDFGARTLQLQGLALATPEEQQIMRQAASAYARVDWR</sequence>
<protein>
    <submittedName>
        <fullName evidence="1">TIGR02996 domain-containing protein</fullName>
    </submittedName>
</protein>
<comment type="caution">
    <text evidence="1">The sequence shown here is derived from an EMBL/GenBank/DDBJ whole genome shotgun (WGS) entry which is preliminary data.</text>
</comment>
<organism evidence="1 2">
    <name type="scientific">Pyxidicoccus fallax</name>
    <dbReference type="NCBI Taxonomy" id="394095"/>
    <lineage>
        <taxon>Bacteria</taxon>
        <taxon>Pseudomonadati</taxon>
        <taxon>Myxococcota</taxon>
        <taxon>Myxococcia</taxon>
        <taxon>Myxococcales</taxon>
        <taxon>Cystobacterineae</taxon>
        <taxon>Myxococcaceae</taxon>
        <taxon>Pyxidicoccus</taxon>
    </lineage>
</organism>
<evidence type="ECO:0000313" key="1">
    <source>
        <dbReference type="EMBL" id="NMO18076.1"/>
    </source>
</evidence>
<gene>
    <name evidence="1" type="ORF">HG543_24915</name>
</gene>
<dbReference type="InterPro" id="IPR014338">
    <property type="entry name" value="CHP02996_rpt-companion-dom"/>
</dbReference>
<reference evidence="1 2" key="1">
    <citation type="submission" date="2020-04" db="EMBL/GenBank/DDBJ databases">
        <title>Draft genome of Pyxidicoccus fallax type strain.</title>
        <authorList>
            <person name="Whitworth D.E."/>
        </authorList>
    </citation>
    <scope>NUCLEOTIDE SEQUENCE [LARGE SCALE GENOMIC DNA]</scope>
    <source>
        <strain evidence="1 2">DSM 14698</strain>
    </source>
</reference>
<dbReference type="NCBIfam" id="TIGR02996">
    <property type="entry name" value="rpt_mate_G_obs"/>
    <property type="match status" value="1"/>
</dbReference>
<name>A0A848LK50_9BACT</name>
<dbReference type="EMBL" id="JABBJJ010000122">
    <property type="protein sequence ID" value="NMO18076.1"/>
    <property type="molecule type" value="Genomic_DNA"/>
</dbReference>